<dbReference type="Gene3D" id="1.10.630.10">
    <property type="entry name" value="Cytochrome P450"/>
    <property type="match status" value="1"/>
</dbReference>
<dbReference type="Proteomes" id="UP001501532">
    <property type="component" value="Unassembled WGS sequence"/>
</dbReference>
<dbReference type="EMBL" id="BAAAUF010000050">
    <property type="protein sequence ID" value="GAA3062565.1"/>
    <property type="molecule type" value="Genomic_DNA"/>
</dbReference>
<accession>A0ABP6M0L6</accession>
<keyword evidence="6" id="KW-0503">Monooxygenase</keyword>
<name>A0ABP6M0L6_9ACTN</name>
<dbReference type="InterPro" id="IPR036396">
    <property type="entry name" value="Cyt_P450_sf"/>
</dbReference>
<keyword evidence="4" id="KW-0560">Oxidoreductase</keyword>
<feature type="region of interest" description="Disordered" evidence="7">
    <location>
        <begin position="108"/>
        <end position="135"/>
    </location>
</feature>
<evidence type="ECO:0000256" key="3">
    <source>
        <dbReference type="ARBA" id="ARBA00022723"/>
    </source>
</evidence>
<keyword evidence="9" id="KW-1185">Reference proteome</keyword>
<gene>
    <name evidence="8" type="ORF">GCM10010448_52340</name>
</gene>
<dbReference type="PANTHER" id="PTHR24291:SF50">
    <property type="entry name" value="BIFUNCTIONAL ALBAFLAVENONE MONOOXYGENASE_TERPENE SYNTHASE"/>
    <property type="match status" value="1"/>
</dbReference>
<dbReference type="InterPro" id="IPR001128">
    <property type="entry name" value="Cyt_P450"/>
</dbReference>
<evidence type="ECO:0000256" key="1">
    <source>
        <dbReference type="ARBA" id="ARBA00010617"/>
    </source>
</evidence>
<evidence type="ECO:0000256" key="7">
    <source>
        <dbReference type="SAM" id="MobiDB-lite"/>
    </source>
</evidence>
<evidence type="ECO:0000256" key="2">
    <source>
        <dbReference type="ARBA" id="ARBA00022617"/>
    </source>
</evidence>
<keyword evidence="3" id="KW-0479">Metal-binding</keyword>
<evidence type="ECO:0000256" key="5">
    <source>
        <dbReference type="ARBA" id="ARBA00023004"/>
    </source>
</evidence>
<reference evidence="9" key="1">
    <citation type="journal article" date="2019" name="Int. J. Syst. Evol. Microbiol.">
        <title>The Global Catalogue of Microorganisms (GCM) 10K type strain sequencing project: providing services to taxonomists for standard genome sequencing and annotation.</title>
        <authorList>
            <consortium name="The Broad Institute Genomics Platform"/>
            <consortium name="The Broad Institute Genome Sequencing Center for Infectious Disease"/>
            <person name="Wu L."/>
            <person name="Ma J."/>
        </authorList>
    </citation>
    <scope>NUCLEOTIDE SEQUENCE [LARGE SCALE GENOMIC DNA]</scope>
    <source>
        <strain evidence="9">JCM 9091</strain>
    </source>
</reference>
<keyword evidence="5" id="KW-0408">Iron</keyword>
<evidence type="ECO:0000313" key="9">
    <source>
        <dbReference type="Proteomes" id="UP001501532"/>
    </source>
</evidence>
<evidence type="ECO:0000256" key="4">
    <source>
        <dbReference type="ARBA" id="ARBA00023002"/>
    </source>
</evidence>
<protein>
    <recommendedName>
        <fullName evidence="10">Cytochrome P450</fullName>
    </recommendedName>
</protein>
<sequence length="156" mass="17377">MYGSVMRVSPSGPQALQHLTEVLRLYQPNWFMMWRTTRPTAIRSVPLPEGAELILSAAALHRGPAAFPDPLRFDPGRWPHLTERDLPRGAYIPFVAGNRKCIGDTPPGTRCGSRWRPSRRVGGSTRSPGIVSTPSSMCRSVPTRCPCMRVTPRNDR</sequence>
<evidence type="ECO:0000256" key="6">
    <source>
        <dbReference type="ARBA" id="ARBA00023033"/>
    </source>
</evidence>
<dbReference type="PANTHER" id="PTHR24291">
    <property type="entry name" value="CYTOCHROME P450 FAMILY 4"/>
    <property type="match status" value="1"/>
</dbReference>
<evidence type="ECO:0000313" key="8">
    <source>
        <dbReference type="EMBL" id="GAA3062565.1"/>
    </source>
</evidence>
<organism evidence="8 9">
    <name type="scientific">Streptomyces glomeratus</name>
    <dbReference type="NCBI Taxonomy" id="284452"/>
    <lineage>
        <taxon>Bacteria</taxon>
        <taxon>Bacillati</taxon>
        <taxon>Actinomycetota</taxon>
        <taxon>Actinomycetes</taxon>
        <taxon>Kitasatosporales</taxon>
        <taxon>Streptomycetaceae</taxon>
        <taxon>Streptomyces</taxon>
    </lineage>
</organism>
<comment type="similarity">
    <text evidence="1">Belongs to the cytochrome P450 family.</text>
</comment>
<comment type="caution">
    <text evidence="8">The sequence shown here is derived from an EMBL/GenBank/DDBJ whole genome shotgun (WGS) entry which is preliminary data.</text>
</comment>
<dbReference type="PRINTS" id="PR00465">
    <property type="entry name" value="EP450IV"/>
</dbReference>
<evidence type="ECO:0008006" key="10">
    <source>
        <dbReference type="Google" id="ProtNLM"/>
    </source>
</evidence>
<dbReference type="Pfam" id="PF00067">
    <property type="entry name" value="p450"/>
    <property type="match status" value="1"/>
</dbReference>
<keyword evidence="2" id="KW-0349">Heme</keyword>
<dbReference type="InterPro" id="IPR002403">
    <property type="entry name" value="Cyt_P450_E_grp-IV"/>
</dbReference>
<proteinExistence type="inferred from homology"/>
<feature type="compositionally biased region" description="Polar residues" evidence="7">
    <location>
        <begin position="124"/>
        <end position="135"/>
    </location>
</feature>
<dbReference type="RefSeq" id="WP_234517039.1">
    <property type="nucleotide sequence ID" value="NZ_BAAAUF010000050.1"/>
</dbReference>
<dbReference type="SUPFAM" id="SSF48264">
    <property type="entry name" value="Cytochrome P450"/>
    <property type="match status" value="1"/>
</dbReference>
<dbReference type="InterPro" id="IPR050196">
    <property type="entry name" value="Cytochrome_P450_Monoox"/>
</dbReference>